<organism evidence="2 3">
    <name type="scientific">Hypholoma sublateritium (strain FD-334 SS-4)</name>
    <dbReference type="NCBI Taxonomy" id="945553"/>
    <lineage>
        <taxon>Eukaryota</taxon>
        <taxon>Fungi</taxon>
        <taxon>Dikarya</taxon>
        <taxon>Basidiomycota</taxon>
        <taxon>Agaricomycotina</taxon>
        <taxon>Agaricomycetes</taxon>
        <taxon>Agaricomycetidae</taxon>
        <taxon>Agaricales</taxon>
        <taxon>Agaricineae</taxon>
        <taxon>Strophariaceae</taxon>
        <taxon>Hypholoma</taxon>
    </lineage>
</organism>
<dbReference type="AlphaFoldDB" id="A0A0D2LFD3"/>
<evidence type="ECO:0000313" key="3">
    <source>
        <dbReference type="Proteomes" id="UP000054270"/>
    </source>
</evidence>
<sequence>MAGSFEDLTPGGKYPDPSPLAECLDPYGLKAKCLPFTISPFALIDMCLACPDTQSKFMHEGDIILTSTLKLDLFAAFPVMIPFYAAEYTMPTTDGIPEYTYTLYVPAFEPHAKLAGLFPLPPGYKWPSAERDDNGCIDIDRFPVYETIEAVSKVPALRTDDDVCIRPFTTEEYRSVERYIDLRRAYNKLCSVVSHKQTWSIRIVNYNLSFALQDPLFWPKTAIKDYEERLEEEHRRSTEYLPSWWSESKWASPTVKKKTLKKERPLKSRSSPIGENRRAP</sequence>
<name>A0A0D2LFD3_HYPSF</name>
<feature type="region of interest" description="Disordered" evidence="1">
    <location>
        <begin position="251"/>
        <end position="280"/>
    </location>
</feature>
<accession>A0A0D2LFD3</accession>
<keyword evidence="3" id="KW-1185">Reference proteome</keyword>
<dbReference type="OrthoDB" id="2349883at2759"/>
<proteinExistence type="predicted"/>
<evidence type="ECO:0000256" key="1">
    <source>
        <dbReference type="SAM" id="MobiDB-lite"/>
    </source>
</evidence>
<gene>
    <name evidence="2" type="ORF">HYPSUDRAFT_314987</name>
</gene>
<dbReference type="EMBL" id="KN817528">
    <property type="protein sequence ID" value="KJA26327.1"/>
    <property type="molecule type" value="Genomic_DNA"/>
</dbReference>
<reference evidence="3" key="1">
    <citation type="submission" date="2014-04" db="EMBL/GenBank/DDBJ databases">
        <title>Evolutionary Origins and Diversification of the Mycorrhizal Mutualists.</title>
        <authorList>
            <consortium name="DOE Joint Genome Institute"/>
            <consortium name="Mycorrhizal Genomics Consortium"/>
            <person name="Kohler A."/>
            <person name="Kuo A."/>
            <person name="Nagy L.G."/>
            <person name="Floudas D."/>
            <person name="Copeland A."/>
            <person name="Barry K.W."/>
            <person name="Cichocki N."/>
            <person name="Veneault-Fourrey C."/>
            <person name="LaButti K."/>
            <person name="Lindquist E.A."/>
            <person name="Lipzen A."/>
            <person name="Lundell T."/>
            <person name="Morin E."/>
            <person name="Murat C."/>
            <person name="Riley R."/>
            <person name="Ohm R."/>
            <person name="Sun H."/>
            <person name="Tunlid A."/>
            <person name="Henrissat B."/>
            <person name="Grigoriev I.V."/>
            <person name="Hibbett D.S."/>
            <person name="Martin F."/>
        </authorList>
    </citation>
    <scope>NUCLEOTIDE SEQUENCE [LARGE SCALE GENOMIC DNA]</scope>
    <source>
        <strain evidence="3">FD-334 SS-4</strain>
    </source>
</reference>
<dbReference type="Proteomes" id="UP000054270">
    <property type="component" value="Unassembled WGS sequence"/>
</dbReference>
<protein>
    <submittedName>
        <fullName evidence="2">Uncharacterized protein</fullName>
    </submittedName>
</protein>
<evidence type="ECO:0000313" key="2">
    <source>
        <dbReference type="EMBL" id="KJA26327.1"/>
    </source>
</evidence>